<dbReference type="NCBIfam" id="NF002781">
    <property type="entry name" value="PRK02899.1"/>
    <property type="match status" value="1"/>
</dbReference>
<dbReference type="Proteomes" id="UP001596990">
    <property type="component" value="Unassembled WGS sequence"/>
</dbReference>
<dbReference type="InterPro" id="IPR038471">
    <property type="entry name" value="MecA_C_sf"/>
</dbReference>
<dbReference type="PANTHER" id="PTHR39161:SF2">
    <property type="entry name" value="ADAPTER PROTEIN MECA 2"/>
    <property type="match status" value="1"/>
</dbReference>
<organism evidence="3 4">
    <name type="scientific">Thalassobacillus hwangdonensis</name>
    <dbReference type="NCBI Taxonomy" id="546108"/>
    <lineage>
        <taxon>Bacteria</taxon>
        <taxon>Bacillati</taxon>
        <taxon>Bacillota</taxon>
        <taxon>Bacilli</taxon>
        <taxon>Bacillales</taxon>
        <taxon>Bacillaceae</taxon>
        <taxon>Thalassobacillus</taxon>
    </lineage>
</organism>
<comment type="subunit">
    <text evidence="2">Homodimer.</text>
</comment>
<gene>
    <name evidence="3" type="ORF">ACFQ2J_04800</name>
</gene>
<dbReference type="PIRSF" id="PIRSF029008">
    <property type="entry name" value="MecA"/>
    <property type="match status" value="1"/>
</dbReference>
<keyword evidence="4" id="KW-1185">Reference proteome</keyword>
<proteinExistence type="inferred from homology"/>
<dbReference type="EMBL" id="JBHTKL010000001">
    <property type="protein sequence ID" value="MFD1018515.1"/>
    <property type="molecule type" value="Genomic_DNA"/>
</dbReference>
<dbReference type="RefSeq" id="WP_386057075.1">
    <property type="nucleotide sequence ID" value="NZ_JBHTKL010000001.1"/>
</dbReference>
<evidence type="ECO:0000256" key="1">
    <source>
        <dbReference type="ARBA" id="ARBA00005397"/>
    </source>
</evidence>
<protein>
    <submittedName>
        <fullName evidence="3">Genetic competence negative regulator</fullName>
    </submittedName>
</protein>
<accession>A0ABW3KXY3</accession>
<comment type="similarity">
    <text evidence="1">Belongs to the MecA family.</text>
</comment>
<dbReference type="Gene3D" id="3.30.70.1950">
    <property type="match status" value="1"/>
</dbReference>
<comment type="caution">
    <text evidence="3">The sequence shown here is derived from an EMBL/GenBank/DDBJ whole genome shotgun (WGS) entry which is preliminary data.</text>
</comment>
<reference evidence="4" key="1">
    <citation type="journal article" date="2019" name="Int. J. Syst. Evol. Microbiol.">
        <title>The Global Catalogue of Microorganisms (GCM) 10K type strain sequencing project: providing services to taxonomists for standard genome sequencing and annotation.</title>
        <authorList>
            <consortium name="The Broad Institute Genomics Platform"/>
            <consortium name="The Broad Institute Genome Sequencing Center for Infectious Disease"/>
            <person name="Wu L."/>
            <person name="Ma J."/>
        </authorList>
    </citation>
    <scope>NUCLEOTIDE SEQUENCE [LARGE SCALE GENOMIC DNA]</scope>
    <source>
        <strain evidence="4">CCUG 56607</strain>
    </source>
</reference>
<name>A0ABW3KXY3_9BACI</name>
<evidence type="ECO:0000313" key="3">
    <source>
        <dbReference type="EMBL" id="MFD1018515.1"/>
    </source>
</evidence>
<dbReference type="PANTHER" id="PTHR39161">
    <property type="entry name" value="ADAPTER PROTEIN MECA"/>
    <property type="match status" value="1"/>
</dbReference>
<evidence type="ECO:0000256" key="2">
    <source>
        <dbReference type="ARBA" id="ARBA00011738"/>
    </source>
</evidence>
<evidence type="ECO:0000313" key="4">
    <source>
        <dbReference type="Proteomes" id="UP001596990"/>
    </source>
</evidence>
<dbReference type="Pfam" id="PF05389">
    <property type="entry name" value="MecA"/>
    <property type="match status" value="1"/>
</dbReference>
<sequence length="199" mass="23309">MRLERLTNQKFKIFLTFDDLIERGLTKEDLWHDLPRVHQLFSDMMFEASDELGVELEGTLLVQVYLLQAQGMFIVVTQTDRNENDEEDYIEMKVTLDESKELIFSFDEFEDIIQLCAHLGNLGLEGGRVLSYDGFYYMKLEDEDIKDIDKEQIIALMSEFGFPSIVTVHRLLEYGNSIFIDHAIKGINHHFNKKLDMDE</sequence>
<dbReference type="InterPro" id="IPR008681">
    <property type="entry name" value="Neg-reg_MecA"/>
</dbReference>